<dbReference type="RefSeq" id="WP_179753869.1">
    <property type="nucleotide sequence ID" value="NZ_JACCBU010000001.1"/>
</dbReference>
<gene>
    <name evidence="2" type="ORF">BKA15_004144</name>
</gene>
<organism evidence="2 3">
    <name type="scientific">Microlunatus parietis</name>
    <dbReference type="NCBI Taxonomy" id="682979"/>
    <lineage>
        <taxon>Bacteria</taxon>
        <taxon>Bacillati</taxon>
        <taxon>Actinomycetota</taxon>
        <taxon>Actinomycetes</taxon>
        <taxon>Propionibacteriales</taxon>
        <taxon>Propionibacteriaceae</taxon>
        <taxon>Microlunatus</taxon>
    </lineage>
</organism>
<reference evidence="2 3" key="1">
    <citation type="submission" date="2020-07" db="EMBL/GenBank/DDBJ databases">
        <title>Sequencing the genomes of 1000 actinobacteria strains.</title>
        <authorList>
            <person name="Klenk H.-P."/>
        </authorList>
    </citation>
    <scope>NUCLEOTIDE SEQUENCE [LARGE SCALE GENOMIC DNA]</scope>
    <source>
        <strain evidence="2 3">DSM 22083</strain>
    </source>
</reference>
<evidence type="ECO:0000313" key="2">
    <source>
        <dbReference type="EMBL" id="NYE72815.1"/>
    </source>
</evidence>
<dbReference type="Proteomes" id="UP000569914">
    <property type="component" value="Unassembled WGS sequence"/>
</dbReference>
<keyword evidence="3" id="KW-1185">Reference proteome</keyword>
<dbReference type="AlphaFoldDB" id="A0A7Y9I9M5"/>
<feature type="transmembrane region" description="Helical" evidence="1">
    <location>
        <begin position="35"/>
        <end position="57"/>
    </location>
</feature>
<evidence type="ECO:0000313" key="3">
    <source>
        <dbReference type="Proteomes" id="UP000569914"/>
    </source>
</evidence>
<feature type="transmembrane region" description="Helical" evidence="1">
    <location>
        <begin position="69"/>
        <end position="89"/>
    </location>
</feature>
<accession>A0A7Y9I9M5</accession>
<keyword evidence="1" id="KW-1133">Transmembrane helix</keyword>
<dbReference type="EMBL" id="JACCBU010000001">
    <property type="protein sequence ID" value="NYE72815.1"/>
    <property type="molecule type" value="Genomic_DNA"/>
</dbReference>
<protein>
    <submittedName>
        <fullName evidence="2">Uncharacterized protein</fullName>
    </submittedName>
</protein>
<keyword evidence="1" id="KW-0472">Membrane</keyword>
<feature type="transmembrane region" description="Helical" evidence="1">
    <location>
        <begin position="12"/>
        <end position="29"/>
    </location>
</feature>
<name>A0A7Y9I9M5_9ACTN</name>
<proteinExistence type="predicted"/>
<keyword evidence="1" id="KW-0812">Transmembrane</keyword>
<evidence type="ECO:0000256" key="1">
    <source>
        <dbReference type="SAM" id="Phobius"/>
    </source>
</evidence>
<sequence>MLRFGFVADGVWKALVGAAMLALLPWLISSADAPGWLLGLTAVAVLASAAAEIAFGIHSGAGSHTKYLVAYDAGWVLASVASVLLITALGATGAWTLWLCYQLAAAPVAAVVFARGARPEPSRRTIRQH</sequence>
<comment type="caution">
    <text evidence="2">The sequence shown here is derived from an EMBL/GenBank/DDBJ whole genome shotgun (WGS) entry which is preliminary data.</text>
</comment>